<feature type="region of interest" description="Disordered" evidence="1">
    <location>
        <begin position="371"/>
        <end position="390"/>
    </location>
</feature>
<comment type="caution">
    <text evidence="2">The sequence shown here is derived from an EMBL/GenBank/DDBJ whole genome shotgun (WGS) entry which is preliminary data.</text>
</comment>
<feature type="region of interest" description="Disordered" evidence="1">
    <location>
        <begin position="104"/>
        <end position="123"/>
    </location>
</feature>
<feature type="compositionally biased region" description="Polar residues" evidence="1">
    <location>
        <begin position="372"/>
        <end position="387"/>
    </location>
</feature>
<feature type="region of interest" description="Disordered" evidence="1">
    <location>
        <begin position="215"/>
        <end position="250"/>
    </location>
</feature>
<evidence type="ECO:0000313" key="2">
    <source>
        <dbReference type="EMBL" id="GMI25137.1"/>
    </source>
</evidence>
<dbReference type="AlphaFoldDB" id="A0A9W7FZ39"/>
<proteinExistence type="predicted"/>
<accession>A0A9W7FZ39</accession>
<protein>
    <submittedName>
        <fullName evidence="2">Uncharacterized protein</fullName>
    </submittedName>
</protein>
<sequence>WDPTVDDPIHTSSSSDSSELSSDFLDSTSDSSASPEAKKRRFTSPEKSASEEEEPAPHWHVDTKVQPIEFNELTDGSCLSAEVLSDSPSRTSFESSSDILAVWTSSEGPPAESGHSAPRTNSDVSFDAPEALLDFRYAVQHNPGLTFSRKHNITFDNVQGTHYTSMIPKCQPTSHSKERKFPCQFRSRGRSNLSTKGLKRREKKLKVERMKEAAREAKKQERQMREIENARKEEERRLEAKEKTKTTTKTTTRARLNGTVDINYDEGERKLGVKPELVHVLEDKRMAELVHVLEDKRMADLVQQRFAANHERNLTNDDAVDDDDDDEGFLDTFPVDDAECKVNSDGTVNVDFNDEDKDRYVDMKSAKLLDSGNISDASNSEMDSPSFSKGDKVECRYQRKSKCYAGTITKVHRDGTFDVSYDSPN</sequence>
<feature type="non-terminal residue" evidence="2">
    <location>
        <position position="425"/>
    </location>
</feature>
<keyword evidence="3" id="KW-1185">Reference proteome</keyword>
<evidence type="ECO:0000256" key="1">
    <source>
        <dbReference type="SAM" id="MobiDB-lite"/>
    </source>
</evidence>
<dbReference type="Gene3D" id="2.30.30.140">
    <property type="match status" value="1"/>
</dbReference>
<dbReference type="Proteomes" id="UP001165082">
    <property type="component" value="Unassembled WGS sequence"/>
</dbReference>
<feature type="compositionally biased region" description="Basic and acidic residues" evidence="1">
    <location>
        <begin position="215"/>
        <end position="245"/>
    </location>
</feature>
<feature type="region of interest" description="Disordered" evidence="1">
    <location>
        <begin position="1"/>
        <end position="65"/>
    </location>
</feature>
<evidence type="ECO:0000313" key="3">
    <source>
        <dbReference type="Proteomes" id="UP001165082"/>
    </source>
</evidence>
<organism evidence="2 3">
    <name type="scientific">Triparma retinervis</name>
    <dbReference type="NCBI Taxonomy" id="2557542"/>
    <lineage>
        <taxon>Eukaryota</taxon>
        <taxon>Sar</taxon>
        <taxon>Stramenopiles</taxon>
        <taxon>Ochrophyta</taxon>
        <taxon>Bolidophyceae</taxon>
        <taxon>Parmales</taxon>
        <taxon>Triparmaceae</taxon>
        <taxon>Triparma</taxon>
    </lineage>
</organism>
<name>A0A9W7FZ39_9STRA</name>
<dbReference type="OrthoDB" id="76557at2759"/>
<feature type="non-terminal residue" evidence="2">
    <location>
        <position position="1"/>
    </location>
</feature>
<feature type="compositionally biased region" description="Low complexity" evidence="1">
    <location>
        <begin position="12"/>
        <end position="34"/>
    </location>
</feature>
<dbReference type="CDD" id="cd04508">
    <property type="entry name" value="Tudor_SF"/>
    <property type="match status" value="1"/>
</dbReference>
<dbReference type="EMBL" id="BRXZ01007175">
    <property type="protein sequence ID" value="GMI25137.1"/>
    <property type="molecule type" value="Genomic_DNA"/>
</dbReference>
<gene>
    <name evidence="2" type="ORF">TrRE_jg11290</name>
</gene>
<reference evidence="2" key="1">
    <citation type="submission" date="2022-07" db="EMBL/GenBank/DDBJ databases">
        <title>Genome analysis of Parmales, a sister group of diatoms, reveals the evolutionary specialization of diatoms from phago-mixotrophs to photoautotrophs.</title>
        <authorList>
            <person name="Ban H."/>
            <person name="Sato S."/>
            <person name="Yoshikawa S."/>
            <person name="Kazumasa Y."/>
            <person name="Nakamura Y."/>
            <person name="Ichinomiya M."/>
            <person name="Saitoh K."/>
            <person name="Sato N."/>
            <person name="Blanc-Mathieu R."/>
            <person name="Endo H."/>
            <person name="Kuwata A."/>
            <person name="Ogata H."/>
        </authorList>
    </citation>
    <scope>NUCLEOTIDE SEQUENCE</scope>
</reference>